<protein>
    <submittedName>
        <fullName evidence="2">Transporter</fullName>
    </submittedName>
</protein>
<accession>A0ABW3JBG9</accession>
<reference evidence="3" key="1">
    <citation type="journal article" date="2019" name="Int. J. Syst. Evol. Microbiol.">
        <title>The Global Catalogue of Microorganisms (GCM) 10K type strain sequencing project: providing services to taxonomists for standard genome sequencing and annotation.</title>
        <authorList>
            <consortium name="The Broad Institute Genomics Platform"/>
            <consortium name="The Broad Institute Genome Sequencing Center for Infectious Disease"/>
            <person name="Wu L."/>
            <person name="Ma J."/>
        </authorList>
    </citation>
    <scope>NUCLEOTIDE SEQUENCE [LARGE SCALE GENOMIC DNA]</scope>
    <source>
        <strain evidence="3">CCUG 61697</strain>
    </source>
</reference>
<feature type="chain" id="PRO_5045772160" evidence="1">
    <location>
        <begin position="37"/>
        <end position="294"/>
    </location>
</feature>
<evidence type="ECO:0000313" key="2">
    <source>
        <dbReference type="EMBL" id="MFD0987795.1"/>
    </source>
</evidence>
<evidence type="ECO:0000256" key="1">
    <source>
        <dbReference type="SAM" id="SignalP"/>
    </source>
</evidence>
<evidence type="ECO:0000313" key="3">
    <source>
        <dbReference type="Proteomes" id="UP001597102"/>
    </source>
</evidence>
<feature type="signal peptide" evidence="1">
    <location>
        <begin position="1"/>
        <end position="36"/>
    </location>
</feature>
<proteinExistence type="predicted"/>
<dbReference type="Proteomes" id="UP001597102">
    <property type="component" value="Unassembled WGS sequence"/>
</dbReference>
<comment type="caution">
    <text evidence="2">The sequence shown here is derived from an EMBL/GenBank/DDBJ whole genome shotgun (WGS) entry which is preliminary data.</text>
</comment>
<keyword evidence="1" id="KW-0732">Signal</keyword>
<sequence>MSNTRIWRPKISAGLKAGIYALVAAGFMWAGSPAQAQTTFDVIGPKEYDLPVDFDPFNVFVQYAYVQDNDYVWDRNGNKVAGDGSQVISGLSKYVHFWTPNFSNKVGMAFEIIQPEVAIRNRGAADPNGRHVSGFGDTITGFATWFKPTPESTLGVQSFVQIPWGDKDVSDTNWKNLTSLLWYTPLIGKFDWTGDAGFVWQSTKDNGVTPGTTFHTNNRFGYQLFDWFEPFVGLDYEHTNAFDTVPEAWTLDGGLGFMVSYYENHSLTLRYSKSLEGENHSYNDSWNLRYIYLW</sequence>
<dbReference type="EMBL" id="JBHTJO010000001">
    <property type="protein sequence ID" value="MFD0987795.1"/>
    <property type="molecule type" value="Genomic_DNA"/>
</dbReference>
<keyword evidence="3" id="KW-1185">Reference proteome</keyword>
<gene>
    <name evidence="2" type="ORF">ACFQ2F_11880</name>
</gene>
<name>A0ABW3JBG9_9HYPH</name>
<organism evidence="2 3">
    <name type="scientific">Methyloligella solikamskensis</name>
    <dbReference type="NCBI Taxonomy" id="1177756"/>
    <lineage>
        <taxon>Bacteria</taxon>
        <taxon>Pseudomonadati</taxon>
        <taxon>Pseudomonadota</taxon>
        <taxon>Alphaproteobacteria</taxon>
        <taxon>Hyphomicrobiales</taxon>
        <taxon>Hyphomicrobiaceae</taxon>
        <taxon>Methyloligella</taxon>
    </lineage>
</organism>
<dbReference type="RefSeq" id="WP_379090106.1">
    <property type="nucleotide sequence ID" value="NZ_JBHTJO010000001.1"/>
</dbReference>